<keyword evidence="1" id="KW-0067">ATP-binding</keyword>
<keyword evidence="1" id="KW-0378">Hydrolase</keyword>
<name>A0AC61D9K7_9FIRM</name>
<sequence length="419" mass="46591">MSTCFKDFSLNEKLIIGLEKQNITVPTAIQTLTIPTFLEGKDIIAESHTGSGKTLAFLLPLFQKIKPTQREIQALILAPTHELVMQIHTQIELLSQNSDVPITSIPIMGEVHMEKQIKKLKEKPHIIVGSCGRVLDLMRKKKIPPHTLKTIIIDEADNLLDNKQAVSIQEMLHLVMKDRQVCIFSASISSKTLAMAKTFMREPAILKTAPKTSVNPQIEHFYTLSDSREKFDLLRKLLAATKAEKVLIFVSQNTDSQGLVAKLNHHQHPTSSISGKATKEDRKTALMRFRTGKVKCLVSSDLSARGLDIPDVTHIFHFDFPLTANEYLHRAGRTARGNLSGVSICLATPKDLGAIRIYGKELGIHIKPIELKEGKLVPCTASTESIPSKSISHKGNRPQASTSKTKFFKSDTKKRRSSS</sequence>
<evidence type="ECO:0000313" key="1">
    <source>
        <dbReference type="EMBL" id="PHV69445.1"/>
    </source>
</evidence>
<organism evidence="1 2">
    <name type="scientific">Sporanaerobium hydrogeniformans</name>
    <dbReference type="NCBI Taxonomy" id="3072179"/>
    <lineage>
        <taxon>Bacteria</taxon>
        <taxon>Bacillati</taxon>
        <taxon>Bacillota</taxon>
        <taxon>Clostridia</taxon>
        <taxon>Lachnospirales</taxon>
        <taxon>Lachnospiraceae</taxon>
        <taxon>Sporanaerobium</taxon>
    </lineage>
</organism>
<comment type="caution">
    <text evidence="1">The sequence shown here is derived from an EMBL/GenBank/DDBJ whole genome shotgun (WGS) entry which is preliminary data.</text>
</comment>
<reference evidence="1" key="1">
    <citation type="submission" date="2017-10" db="EMBL/GenBank/DDBJ databases">
        <title>Genome sequence of cellulolytic Lachnospiraceae bacterium XHS1971 isolated from hotspring sediment.</title>
        <authorList>
            <person name="Vasudevan G."/>
            <person name="Joshi A.J."/>
            <person name="Hivarkar S."/>
            <person name="Lanjekar V.B."/>
            <person name="Dhakephalkar P.K."/>
            <person name="Dagar S."/>
        </authorList>
    </citation>
    <scope>NUCLEOTIDE SEQUENCE</scope>
    <source>
        <strain evidence="1">XHS1971</strain>
    </source>
</reference>
<gene>
    <name evidence="1" type="ORF">CS063_15725</name>
</gene>
<evidence type="ECO:0000313" key="2">
    <source>
        <dbReference type="Proteomes" id="UP000224460"/>
    </source>
</evidence>
<keyword evidence="2" id="KW-1185">Reference proteome</keyword>
<dbReference type="EMBL" id="PEDL01000028">
    <property type="protein sequence ID" value="PHV69445.1"/>
    <property type="molecule type" value="Genomic_DNA"/>
</dbReference>
<keyword evidence="1" id="KW-0347">Helicase</keyword>
<protein>
    <submittedName>
        <fullName evidence="1">Helicase</fullName>
    </submittedName>
</protein>
<dbReference type="Proteomes" id="UP000224460">
    <property type="component" value="Unassembled WGS sequence"/>
</dbReference>
<keyword evidence="1" id="KW-0547">Nucleotide-binding</keyword>
<accession>A0AC61D9K7</accession>
<proteinExistence type="predicted"/>